<feature type="transmembrane region" description="Helical" evidence="1">
    <location>
        <begin position="262"/>
        <end position="284"/>
    </location>
</feature>
<gene>
    <name evidence="2" type="ORF">NCTC11224_01635</name>
</gene>
<dbReference type="RefSeq" id="WP_112481704.1">
    <property type="nucleotide sequence ID" value="NZ_JAIWZC010000001.1"/>
</dbReference>
<evidence type="ECO:0000313" key="3">
    <source>
        <dbReference type="Proteomes" id="UP000251853"/>
    </source>
</evidence>
<feature type="transmembrane region" description="Helical" evidence="1">
    <location>
        <begin position="105"/>
        <end position="129"/>
    </location>
</feature>
<sequence>MSLFLLILFGGFLFAGTFFLAADLLKMPYMKTEKALMDTGRNNKKGSAAVDAFVLQGAMRLAHVIHIDEYRKSRMTNVLKATGIKMTPEVYQAYALTKAGLLMTGIIPCLLLFPLLMPILVFLAVMVYFKEIQRADEKLKSKRKSIEDELPRFVANLEQELQNNRDVLSMIENFRKNAGMEFGEELGVLAADMRSSSYEAALTRFEARLNSPMLSDVVRGLIGVLRGDNSVVYFQMLAHDFKQLELQKLKSEAQKIPPKIRVFSFLMLMCFLLTYLAIIVFEIIKSLGGMF</sequence>
<evidence type="ECO:0000313" key="2">
    <source>
        <dbReference type="EMBL" id="SQB10318.1"/>
    </source>
</evidence>
<keyword evidence="1" id="KW-0472">Membrane</keyword>
<accession>A0A2X2U1B4</accession>
<keyword evidence="1" id="KW-1133">Transmembrane helix</keyword>
<dbReference type="EMBL" id="UAVW01000003">
    <property type="protein sequence ID" value="SQB10318.1"/>
    <property type="molecule type" value="Genomic_DNA"/>
</dbReference>
<dbReference type="AlphaFoldDB" id="A0A2X2U1B4"/>
<evidence type="ECO:0000256" key="1">
    <source>
        <dbReference type="SAM" id="Phobius"/>
    </source>
</evidence>
<keyword evidence="3" id="KW-1185">Reference proteome</keyword>
<dbReference type="Proteomes" id="UP000251853">
    <property type="component" value="Unassembled WGS sequence"/>
</dbReference>
<name>A0A2X2U1B4_9FIRM</name>
<organism evidence="2 3">
    <name type="scientific">Enterocloster clostridioformis</name>
    <dbReference type="NCBI Taxonomy" id="1531"/>
    <lineage>
        <taxon>Bacteria</taxon>
        <taxon>Bacillati</taxon>
        <taxon>Bacillota</taxon>
        <taxon>Clostridia</taxon>
        <taxon>Lachnospirales</taxon>
        <taxon>Lachnospiraceae</taxon>
        <taxon>Enterocloster</taxon>
    </lineage>
</organism>
<proteinExistence type="predicted"/>
<keyword evidence="1" id="KW-0812">Transmembrane</keyword>
<protein>
    <submittedName>
        <fullName evidence="2">Flp pilus assembly protein TadB</fullName>
    </submittedName>
</protein>
<reference evidence="2 3" key="1">
    <citation type="submission" date="2018-06" db="EMBL/GenBank/DDBJ databases">
        <authorList>
            <consortium name="Pathogen Informatics"/>
            <person name="Doyle S."/>
        </authorList>
    </citation>
    <scope>NUCLEOTIDE SEQUENCE [LARGE SCALE GENOMIC DNA]</scope>
    <source>
        <strain evidence="2 3">NCTC11224</strain>
    </source>
</reference>